<protein>
    <submittedName>
        <fullName evidence="1">Uncharacterized protein</fullName>
    </submittedName>
</protein>
<accession>A0AAE0KZ13</accession>
<sequence length="308" mass="34807">MQVLLDYWHRQPPKDSILAQQVRTWIVELKQHSPDAAILRGLKSVEWDDSVVKIRRLGTPSNGGRFYYITDVVRHAIQLAASSRNLVQGDMPFTDLETIEFCDGTEVCAHSVTGGRIRLLSETMFQSSFLNPDEQQPYTKLLRLWDMVCGEGQAFQGPKMIVLEEHKQELNSLFALMLPEDFTWSTTLTTADLRALTMVYLDWYELSQETCGGSIPFAASVQRRNNWFIADGKGVDEISGMEGKRCGSCTLNREEMENDLYTGTLRSQGFNHTEYQGLLKDLASLSAYASGDPEHKAECTRTSTMPPF</sequence>
<keyword evidence="2" id="KW-1185">Reference proteome</keyword>
<organism evidence="1 2">
    <name type="scientific">Cymbomonas tetramitiformis</name>
    <dbReference type="NCBI Taxonomy" id="36881"/>
    <lineage>
        <taxon>Eukaryota</taxon>
        <taxon>Viridiplantae</taxon>
        <taxon>Chlorophyta</taxon>
        <taxon>Pyramimonadophyceae</taxon>
        <taxon>Pyramimonadales</taxon>
        <taxon>Pyramimonadaceae</taxon>
        <taxon>Cymbomonas</taxon>
    </lineage>
</organism>
<gene>
    <name evidence="1" type="ORF">CYMTET_25615</name>
</gene>
<reference evidence="1 2" key="1">
    <citation type="journal article" date="2015" name="Genome Biol. Evol.">
        <title>Comparative Genomics of a Bacterivorous Green Alga Reveals Evolutionary Causalities and Consequences of Phago-Mixotrophic Mode of Nutrition.</title>
        <authorList>
            <person name="Burns J.A."/>
            <person name="Paasch A."/>
            <person name="Narechania A."/>
            <person name="Kim E."/>
        </authorList>
    </citation>
    <scope>NUCLEOTIDE SEQUENCE [LARGE SCALE GENOMIC DNA]</scope>
    <source>
        <strain evidence="1 2">PLY_AMNH</strain>
    </source>
</reference>
<dbReference type="Proteomes" id="UP001190700">
    <property type="component" value="Unassembled WGS sequence"/>
</dbReference>
<dbReference type="AlphaFoldDB" id="A0AAE0KZ13"/>
<name>A0AAE0KZ13_9CHLO</name>
<evidence type="ECO:0000313" key="2">
    <source>
        <dbReference type="Proteomes" id="UP001190700"/>
    </source>
</evidence>
<evidence type="ECO:0000313" key="1">
    <source>
        <dbReference type="EMBL" id="KAK3265759.1"/>
    </source>
</evidence>
<comment type="caution">
    <text evidence="1">The sequence shown here is derived from an EMBL/GenBank/DDBJ whole genome shotgun (WGS) entry which is preliminary data.</text>
</comment>
<proteinExistence type="predicted"/>
<dbReference type="EMBL" id="LGRX02013719">
    <property type="protein sequence ID" value="KAK3265759.1"/>
    <property type="molecule type" value="Genomic_DNA"/>
</dbReference>